<dbReference type="GO" id="GO:0020037">
    <property type="term" value="F:heme binding"/>
    <property type="evidence" value="ECO:0007669"/>
    <property type="project" value="InterPro"/>
</dbReference>
<evidence type="ECO:0000256" key="9">
    <source>
        <dbReference type="SAM" id="Phobius"/>
    </source>
</evidence>
<keyword evidence="4 8" id="KW-0560">Oxidoreductase</keyword>
<dbReference type="AlphaFoldDB" id="A0A2I0AJF6"/>
<dbReference type="Pfam" id="PF00067">
    <property type="entry name" value="p450"/>
    <property type="match status" value="1"/>
</dbReference>
<comment type="cofactor">
    <cofactor evidence="7">
        <name>heme</name>
        <dbReference type="ChEBI" id="CHEBI:30413"/>
    </cofactor>
</comment>
<dbReference type="PRINTS" id="PR00385">
    <property type="entry name" value="P450"/>
</dbReference>
<dbReference type="EMBL" id="KZ451978">
    <property type="protein sequence ID" value="PKA55677.1"/>
    <property type="molecule type" value="Genomic_DNA"/>
</dbReference>
<evidence type="ECO:0000256" key="8">
    <source>
        <dbReference type="RuleBase" id="RU000461"/>
    </source>
</evidence>
<organism evidence="10 11">
    <name type="scientific">Apostasia shenzhenica</name>
    <dbReference type="NCBI Taxonomy" id="1088818"/>
    <lineage>
        <taxon>Eukaryota</taxon>
        <taxon>Viridiplantae</taxon>
        <taxon>Streptophyta</taxon>
        <taxon>Embryophyta</taxon>
        <taxon>Tracheophyta</taxon>
        <taxon>Spermatophyta</taxon>
        <taxon>Magnoliopsida</taxon>
        <taxon>Liliopsida</taxon>
        <taxon>Asparagales</taxon>
        <taxon>Orchidaceae</taxon>
        <taxon>Apostasioideae</taxon>
        <taxon>Apostasia</taxon>
    </lineage>
</organism>
<keyword evidence="9" id="KW-1133">Transmembrane helix</keyword>
<feature type="binding site" description="axial binding residue" evidence="7">
    <location>
        <position position="451"/>
    </location>
    <ligand>
        <name>heme</name>
        <dbReference type="ChEBI" id="CHEBI:30413"/>
    </ligand>
    <ligandPart>
        <name>Fe</name>
        <dbReference type="ChEBI" id="CHEBI:18248"/>
    </ligandPart>
</feature>
<accession>A0A2I0AJF6</accession>
<evidence type="ECO:0000313" key="11">
    <source>
        <dbReference type="Proteomes" id="UP000236161"/>
    </source>
</evidence>
<evidence type="ECO:0000313" key="10">
    <source>
        <dbReference type="EMBL" id="PKA55677.1"/>
    </source>
</evidence>
<dbReference type="STRING" id="1088818.A0A2I0AJF6"/>
<dbReference type="CDD" id="cd11072">
    <property type="entry name" value="CYP71-like"/>
    <property type="match status" value="1"/>
</dbReference>
<reference evidence="10 11" key="1">
    <citation type="journal article" date="2017" name="Nature">
        <title>The Apostasia genome and the evolution of orchids.</title>
        <authorList>
            <person name="Zhang G.Q."/>
            <person name="Liu K.W."/>
            <person name="Li Z."/>
            <person name="Lohaus R."/>
            <person name="Hsiao Y.Y."/>
            <person name="Niu S.C."/>
            <person name="Wang J.Y."/>
            <person name="Lin Y.C."/>
            <person name="Xu Q."/>
            <person name="Chen L.J."/>
            <person name="Yoshida K."/>
            <person name="Fujiwara S."/>
            <person name="Wang Z.W."/>
            <person name="Zhang Y.Q."/>
            <person name="Mitsuda N."/>
            <person name="Wang M."/>
            <person name="Liu G.H."/>
            <person name="Pecoraro L."/>
            <person name="Huang H.X."/>
            <person name="Xiao X.J."/>
            <person name="Lin M."/>
            <person name="Wu X.Y."/>
            <person name="Wu W.L."/>
            <person name="Chen Y.Y."/>
            <person name="Chang S.B."/>
            <person name="Sakamoto S."/>
            <person name="Ohme-Takagi M."/>
            <person name="Yagi M."/>
            <person name="Zeng S.J."/>
            <person name="Shen C.Y."/>
            <person name="Yeh C.M."/>
            <person name="Luo Y.B."/>
            <person name="Tsai W.C."/>
            <person name="Van de Peer Y."/>
            <person name="Liu Z.J."/>
        </authorList>
    </citation>
    <scope>NUCLEOTIDE SEQUENCE [LARGE SCALE GENOMIC DNA]</scope>
    <source>
        <strain evidence="11">cv. Shenzhen</strain>
        <tissue evidence="10">Stem</tissue>
    </source>
</reference>
<evidence type="ECO:0000256" key="1">
    <source>
        <dbReference type="ARBA" id="ARBA00010617"/>
    </source>
</evidence>
<keyword evidence="2 7" id="KW-0349">Heme</keyword>
<name>A0A2I0AJF6_9ASPA</name>
<dbReference type="Proteomes" id="UP000236161">
    <property type="component" value="Unassembled WGS sequence"/>
</dbReference>
<evidence type="ECO:0000256" key="5">
    <source>
        <dbReference type="ARBA" id="ARBA00023004"/>
    </source>
</evidence>
<dbReference type="InterPro" id="IPR036396">
    <property type="entry name" value="Cyt_P450_sf"/>
</dbReference>
<dbReference type="OrthoDB" id="765152at2759"/>
<dbReference type="EC" id="1.14.13.-" evidence="10"/>
<evidence type="ECO:0000256" key="4">
    <source>
        <dbReference type="ARBA" id="ARBA00023002"/>
    </source>
</evidence>
<protein>
    <submittedName>
        <fullName evidence="10">Premnaspirodiene oxygenase</fullName>
        <ecNumber evidence="10">1.14.13.-</ecNumber>
    </submittedName>
</protein>
<sequence length="518" mass="58649">METSSSLFLPIIIAFFLFLVKALLSKNLTRTRKPSSDDLPPGPWKLPFIGSLHHLVGGNSHRRFRQLAETHGPILHLKLGEVDLVVVSSPELAREVAKTRDLCFAARPQLTAGNILFNGHHGIATAPHGHYWSEIRKLCATELLSAKRVKSFAPIREEEAQNLIMAILRKTGSPVNLSEMLPYYTNAATVRAAFGREMEEKERFLAMMKEMMRVCSGFALVDLFPSLSFLGAATGLRRRMKKVWKEMDEVLEKVLGEEGDRRREAAGEEDIDEGVENSLVRILKRVKENGEFVKATLTRDNIKAIIVDMFAGGTDTTTITIIWALTEVLRHPKIMHKVQEEISKVLKGNDIIKDHDIQKMPYLKNVVKETLRMHPPGPLLLPRVCRETTRISKYVIPVGTRVIINAWALATDPKSWDDPESFRPERFEESEVDFKGTDFEYIPFGAGRRMCPGMLFGLAGIELWLGHLLYYFDWKIADGRNPVELDVEEEFGLTLNRKKDLCLIAVPRATLLESPLMQ</sequence>
<dbReference type="GO" id="GO:0005506">
    <property type="term" value="F:iron ion binding"/>
    <property type="evidence" value="ECO:0007669"/>
    <property type="project" value="InterPro"/>
</dbReference>
<evidence type="ECO:0000256" key="7">
    <source>
        <dbReference type="PIRSR" id="PIRSR602401-1"/>
    </source>
</evidence>
<gene>
    <name evidence="10" type="primary">CYP71D55</name>
    <name evidence="10" type="ORF">AXF42_Ash011969</name>
</gene>
<dbReference type="PANTHER" id="PTHR47955:SF8">
    <property type="entry name" value="CYTOCHROME P450 71D11-LIKE"/>
    <property type="match status" value="1"/>
</dbReference>
<evidence type="ECO:0000256" key="2">
    <source>
        <dbReference type="ARBA" id="ARBA00022617"/>
    </source>
</evidence>
<dbReference type="PRINTS" id="PR00463">
    <property type="entry name" value="EP450I"/>
</dbReference>
<keyword evidence="3 7" id="KW-0479">Metal-binding</keyword>
<keyword evidence="9" id="KW-0812">Transmembrane</keyword>
<dbReference type="InterPro" id="IPR002401">
    <property type="entry name" value="Cyt_P450_E_grp-I"/>
</dbReference>
<dbReference type="PANTHER" id="PTHR47955">
    <property type="entry name" value="CYTOCHROME P450 FAMILY 71 PROTEIN"/>
    <property type="match status" value="1"/>
</dbReference>
<feature type="transmembrane region" description="Helical" evidence="9">
    <location>
        <begin position="6"/>
        <end position="24"/>
    </location>
</feature>
<evidence type="ECO:0000256" key="3">
    <source>
        <dbReference type="ARBA" id="ARBA00022723"/>
    </source>
</evidence>
<dbReference type="PROSITE" id="PS00086">
    <property type="entry name" value="CYTOCHROME_P450"/>
    <property type="match status" value="1"/>
</dbReference>
<dbReference type="SUPFAM" id="SSF48264">
    <property type="entry name" value="Cytochrome P450"/>
    <property type="match status" value="1"/>
</dbReference>
<dbReference type="Gene3D" id="1.10.630.10">
    <property type="entry name" value="Cytochrome P450"/>
    <property type="match status" value="1"/>
</dbReference>
<dbReference type="FunFam" id="1.10.630.10:FF:000043">
    <property type="entry name" value="Cytochrome P450 99A2"/>
    <property type="match status" value="1"/>
</dbReference>
<dbReference type="GO" id="GO:0016705">
    <property type="term" value="F:oxidoreductase activity, acting on paired donors, with incorporation or reduction of molecular oxygen"/>
    <property type="evidence" value="ECO:0007669"/>
    <property type="project" value="InterPro"/>
</dbReference>
<keyword evidence="6 8" id="KW-0503">Monooxygenase</keyword>
<dbReference type="GO" id="GO:0004497">
    <property type="term" value="F:monooxygenase activity"/>
    <property type="evidence" value="ECO:0007669"/>
    <property type="project" value="UniProtKB-KW"/>
</dbReference>
<dbReference type="InterPro" id="IPR017972">
    <property type="entry name" value="Cyt_P450_CS"/>
</dbReference>
<dbReference type="InterPro" id="IPR001128">
    <property type="entry name" value="Cyt_P450"/>
</dbReference>
<comment type="similarity">
    <text evidence="1 8">Belongs to the cytochrome P450 family.</text>
</comment>
<keyword evidence="9" id="KW-0472">Membrane</keyword>
<feature type="transmembrane region" description="Helical" evidence="9">
    <location>
        <begin position="211"/>
        <end position="233"/>
    </location>
</feature>
<evidence type="ECO:0000256" key="6">
    <source>
        <dbReference type="ARBA" id="ARBA00023033"/>
    </source>
</evidence>
<proteinExistence type="inferred from homology"/>
<keyword evidence="5 7" id="KW-0408">Iron</keyword>
<keyword evidence="11" id="KW-1185">Reference proteome</keyword>